<dbReference type="PROSITE" id="PS50887">
    <property type="entry name" value="GGDEF"/>
    <property type="match status" value="1"/>
</dbReference>
<dbReference type="CDD" id="cd17536">
    <property type="entry name" value="REC_YesN-like"/>
    <property type="match status" value="1"/>
</dbReference>
<feature type="domain" description="GGDEF" evidence="8">
    <location>
        <begin position="462"/>
        <end position="589"/>
    </location>
</feature>
<keyword evidence="10" id="KW-1185">Reference proteome</keyword>
<dbReference type="EC" id="2.7.7.65" evidence="1"/>
<dbReference type="InterPro" id="IPR000014">
    <property type="entry name" value="PAS"/>
</dbReference>
<dbReference type="InterPro" id="IPR000160">
    <property type="entry name" value="GGDEF_dom"/>
</dbReference>
<dbReference type="InterPro" id="IPR035965">
    <property type="entry name" value="PAS-like_dom_sf"/>
</dbReference>
<comment type="catalytic activity">
    <reaction evidence="4">
        <text>2 GTP = 3',3'-c-di-GMP + 2 diphosphate</text>
        <dbReference type="Rhea" id="RHEA:24898"/>
        <dbReference type="ChEBI" id="CHEBI:33019"/>
        <dbReference type="ChEBI" id="CHEBI:37565"/>
        <dbReference type="ChEBI" id="CHEBI:58805"/>
        <dbReference type="EC" id="2.7.7.65"/>
    </reaction>
</comment>
<dbReference type="SUPFAM" id="SSF52172">
    <property type="entry name" value="CheY-like"/>
    <property type="match status" value="1"/>
</dbReference>
<feature type="domain" description="PAS" evidence="7">
    <location>
        <begin position="134"/>
        <end position="186"/>
    </location>
</feature>
<gene>
    <name evidence="9" type="ORF">HUE87_10085</name>
</gene>
<dbReference type="InterPro" id="IPR043128">
    <property type="entry name" value="Rev_trsase/Diguanyl_cyclase"/>
</dbReference>
<dbReference type="GO" id="GO:0016301">
    <property type="term" value="F:kinase activity"/>
    <property type="evidence" value="ECO:0007669"/>
    <property type="project" value="UniProtKB-KW"/>
</dbReference>
<dbReference type="PANTHER" id="PTHR45138">
    <property type="entry name" value="REGULATORY COMPONENTS OF SENSORY TRANSDUCTION SYSTEM"/>
    <property type="match status" value="1"/>
</dbReference>
<organism evidence="9 10">
    <name type="scientific">Candidatus Sulfurimonas marisnigri</name>
    <dbReference type="NCBI Taxonomy" id="2740405"/>
    <lineage>
        <taxon>Bacteria</taxon>
        <taxon>Pseudomonadati</taxon>
        <taxon>Campylobacterota</taxon>
        <taxon>Epsilonproteobacteria</taxon>
        <taxon>Campylobacterales</taxon>
        <taxon>Sulfurimonadaceae</taxon>
        <taxon>Sulfurimonas</taxon>
    </lineage>
</organism>
<dbReference type="NCBIfam" id="TIGR00254">
    <property type="entry name" value="GGDEF"/>
    <property type="match status" value="1"/>
</dbReference>
<dbReference type="Gene3D" id="3.30.450.40">
    <property type="match status" value="1"/>
</dbReference>
<evidence type="ECO:0000256" key="5">
    <source>
        <dbReference type="PROSITE-ProRule" id="PRU00169"/>
    </source>
</evidence>
<accession>A0A7S7LZA2</accession>
<keyword evidence="5" id="KW-0597">Phosphoprotein</keyword>
<dbReference type="PROSITE" id="PS50112">
    <property type="entry name" value="PAS"/>
    <property type="match status" value="1"/>
</dbReference>
<dbReference type="RefSeq" id="WP_194366264.1">
    <property type="nucleotide sequence ID" value="NZ_CP054493.1"/>
</dbReference>
<evidence type="ECO:0000256" key="4">
    <source>
        <dbReference type="ARBA" id="ARBA00034247"/>
    </source>
</evidence>
<dbReference type="PROSITE" id="PS50110">
    <property type="entry name" value="RESPONSE_REGULATORY"/>
    <property type="match status" value="1"/>
</dbReference>
<feature type="domain" description="Response regulatory" evidence="6">
    <location>
        <begin position="8"/>
        <end position="122"/>
    </location>
</feature>
<name>A0A7S7LZA2_9BACT</name>
<evidence type="ECO:0000256" key="3">
    <source>
        <dbReference type="ARBA" id="ARBA00022777"/>
    </source>
</evidence>
<dbReference type="Pfam" id="PF13426">
    <property type="entry name" value="PAS_9"/>
    <property type="match status" value="1"/>
</dbReference>
<dbReference type="AlphaFoldDB" id="A0A7S7LZA2"/>
<keyword evidence="3" id="KW-0418">Kinase</keyword>
<dbReference type="SUPFAM" id="SSF55785">
    <property type="entry name" value="PYP-like sensor domain (PAS domain)"/>
    <property type="match status" value="1"/>
</dbReference>
<dbReference type="SMART" id="SM00091">
    <property type="entry name" value="PAS"/>
    <property type="match status" value="1"/>
</dbReference>
<dbReference type="SMART" id="SM00448">
    <property type="entry name" value="REC"/>
    <property type="match status" value="1"/>
</dbReference>
<dbReference type="GO" id="GO:0052621">
    <property type="term" value="F:diguanylate cyclase activity"/>
    <property type="evidence" value="ECO:0007669"/>
    <property type="project" value="UniProtKB-EC"/>
</dbReference>
<dbReference type="Pfam" id="PF00990">
    <property type="entry name" value="GGDEF"/>
    <property type="match status" value="1"/>
</dbReference>
<dbReference type="PANTHER" id="PTHR45138:SF9">
    <property type="entry name" value="DIGUANYLATE CYCLASE DGCM-RELATED"/>
    <property type="match status" value="1"/>
</dbReference>
<dbReference type="SMART" id="SM00065">
    <property type="entry name" value="GAF"/>
    <property type="match status" value="1"/>
</dbReference>
<dbReference type="Gene3D" id="3.40.50.2300">
    <property type="match status" value="1"/>
</dbReference>
<evidence type="ECO:0000313" key="9">
    <source>
        <dbReference type="EMBL" id="QOY54218.1"/>
    </source>
</evidence>
<dbReference type="SUPFAM" id="SSF55781">
    <property type="entry name" value="GAF domain-like"/>
    <property type="match status" value="1"/>
</dbReference>
<dbReference type="SUPFAM" id="SSF55073">
    <property type="entry name" value="Nucleotide cyclase"/>
    <property type="match status" value="1"/>
</dbReference>
<dbReference type="Gene3D" id="3.30.70.270">
    <property type="match status" value="1"/>
</dbReference>
<dbReference type="InterPro" id="IPR050469">
    <property type="entry name" value="Diguanylate_Cyclase"/>
</dbReference>
<dbReference type="InterPro" id="IPR029016">
    <property type="entry name" value="GAF-like_dom_sf"/>
</dbReference>
<dbReference type="KEGG" id="smas:HUE87_10085"/>
<dbReference type="FunFam" id="3.30.70.270:FF:000001">
    <property type="entry name" value="Diguanylate cyclase domain protein"/>
    <property type="match status" value="1"/>
</dbReference>
<dbReference type="GO" id="GO:0000160">
    <property type="term" value="P:phosphorelay signal transduction system"/>
    <property type="evidence" value="ECO:0007669"/>
    <property type="project" value="InterPro"/>
</dbReference>
<dbReference type="EMBL" id="CP054493">
    <property type="protein sequence ID" value="QOY54218.1"/>
    <property type="molecule type" value="Genomic_DNA"/>
</dbReference>
<evidence type="ECO:0000313" key="10">
    <source>
        <dbReference type="Proteomes" id="UP000593836"/>
    </source>
</evidence>
<sequence length="589" mass="67284">MLDIKNIKILYVEDDINANEEVSYFLKQFTDQLYIAFNGKEGLAMFKEHGPDIVVTDIQMPIMNGIEMIENIKKINKDVFVIVITAFNETQHLLQAINLGISKYLLKPLNLKEFLLSVREISSRLNYQTLYQSLDKDGDILDVNQAWLDYLGFTKEEVIGKNFADFISKESMKQFEGNFSHLKQYGRVDNLRFFLKKKDDTYVDVILNGTSSYDENGKFIKTHCELKNLNILINLQDDVNQLLSNERYLKSLVSTHVLVISAIVNAFSKEKFLQDVCNAFIENVEFKFAFIALLKQENKLKVASQSLHEKIDVVQVMGEVFEINSTGGCPTCRAISEKKMIIVDDIEKLEEFPLKKIFVQEGIESIVSIPIVLKPSNELIGVITLTFKKKHTFQKDELELFSHISETIAFGLQAIANIEEKEELLKVLHTQATTDSLTLCANRHKGKEFLKDELERAKRYGRTLALIYLDIDDFKKINDKYGHDIGDKVLVEVASCIRANKRSSDVGVRWGGEEFLVILPENDCHGAVIMAEKLRGAFREIKLDNEIIVTASFGVVAFDGKDDWDTLIRRADNLMYKAKNSTKDSIVHQ</sequence>
<dbReference type="Gene3D" id="3.30.450.20">
    <property type="entry name" value="PAS domain"/>
    <property type="match status" value="1"/>
</dbReference>
<protein>
    <recommendedName>
        <fullName evidence="1">diguanylate cyclase</fullName>
        <ecNumber evidence="1">2.7.7.65</ecNumber>
    </recommendedName>
</protein>
<evidence type="ECO:0000259" key="7">
    <source>
        <dbReference type="PROSITE" id="PS50112"/>
    </source>
</evidence>
<evidence type="ECO:0000256" key="1">
    <source>
        <dbReference type="ARBA" id="ARBA00012528"/>
    </source>
</evidence>
<dbReference type="Proteomes" id="UP000593836">
    <property type="component" value="Chromosome"/>
</dbReference>
<dbReference type="InterPro" id="IPR003018">
    <property type="entry name" value="GAF"/>
</dbReference>
<dbReference type="InterPro" id="IPR029787">
    <property type="entry name" value="Nucleotide_cyclase"/>
</dbReference>
<keyword evidence="2" id="KW-0808">Transferase</keyword>
<proteinExistence type="predicted"/>
<dbReference type="InterPro" id="IPR011006">
    <property type="entry name" value="CheY-like_superfamily"/>
</dbReference>
<evidence type="ECO:0000256" key="2">
    <source>
        <dbReference type="ARBA" id="ARBA00022679"/>
    </source>
</evidence>
<dbReference type="SMART" id="SM00267">
    <property type="entry name" value="GGDEF"/>
    <property type="match status" value="1"/>
</dbReference>
<evidence type="ECO:0000259" key="6">
    <source>
        <dbReference type="PROSITE" id="PS50110"/>
    </source>
</evidence>
<reference evidence="9 10" key="1">
    <citation type="submission" date="2020-05" db="EMBL/GenBank/DDBJ databases">
        <title>Sulfurimonas marisnigri, sp. nov., and Sulfurimonas baltica, sp. nov., manganese oxide reducing chemolithoautotrophs of the class Epsilonproteobacteria isolated from the pelagic redoxclines of the Black and Baltic Seas and emended description of the genus Sulfurimonas.</title>
        <authorList>
            <person name="Henkel J.V."/>
            <person name="Laudan C."/>
            <person name="Werner J."/>
            <person name="Neu T."/>
            <person name="Plewe S."/>
            <person name="Sproer C."/>
            <person name="Bunk B."/>
            <person name="Schulz-Vogt H.N."/>
        </authorList>
    </citation>
    <scope>NUCLEOTIDE SEQUENCE [LARGE SCALE GENOMIC DNA]</scope>
    <source>
        <strain evidence="9 10">SoZ1</strain>
    </source>
</reference>
<dbReference type="CDD" id="cd00130">
    <property type="entry name" value="PAS"/>
    <property type="match status" value="1"/>
</dbReference>
<dbReference type="NCBIfam" id="TIGR00229">
    <property type="entry name" value="sensory_box"/>
    <property type="match status" value="1"/>
</dbReference>
<dbReference type="Pfam" id="PF00072">
    <property type="entry name" value="Response_reg"/>
    <property type="match status" value="1"/>
</dbReference>
<evidence type="ECO:0000259" key="8">
    <source>
        <dbReference type="PROSITE" id="PS50887"/>
    </source>
</evidence>
<feature type="modified residue" description="4-aspartylphosphate" evidence="5">
    <location>
        <position position="57"/>
    </location>
</feature>
<dbReference type="CDD" id="cd01949">
    <property type="entry name" value="GGDEF"/>
    <property type="match status" value="1"/>
</dbReference>
<dbReference type="Pfam" id="PF13185">
    <property type="entry name" value="GAF_2"/>
    <property type="match status" value="1"/>
</dbReference>
<dbReference type="InterPro" id="IPR001789">
    <property type="entry name" value="Sig_transdc_resp-reg_receiver"/>
</dbReference>